<keyword evidence="4 9" id="KW-0863">Zinc-finger</keyword>
<dbReference type="OrthoDB" id="3437960at2759"/>
<evidence type="ECO:0000313" key="11">
    <source>
        <dbReference type="Proteomes" id="UP000504629"/>
    </source>
</evidence>
<keyword evidence="6" id="KW-0805">Transcription regulation</keyword>
<evidence type="ECO:0000256" key="4">
    <source>
        <dbReference type="ARBA" id="ARBA00022771"/>
    </source>
</evidence>
<dbReference type="PROSITE" id="PS00028">
    <property type="entry name" value="ZINC_FINGER_C2H2_1"/>
    <property type="match status" value="9"/>
</dbReference>
<feature type="domain" description="C2H2-type" evidence="10">
    <location>
        <begin position="486"/>
        <end position="513"/>
    </location>
</feature>
<sequence>MEDSNIKCPVCCDRTFDSKSTLLEHLINILKNLYCPICDNKQATLVHLVDHLTQNDCQKEKEELKEFSVILQDQTDNIKNEHFEVLSSETVDQSAKGNTTPTHALDAQIDGNDVGKMYVELIGKELMKPCLQTQELKLVKEDGESRYMIITHPTNRNIENTIVTKQNNDGTISLTVKDVVGESDNLTALRVEEKELNQEENIYSCNTCGVSFSSVLEHIQNYHNDQEVVVEEPIDEVENKLTYDPMQTDDENGQDKQISRRVITETGDILEAPLLTNSNPLMSEEPIEDPLADSSELSSLLHNQSEFTSKIVLIEDLENTMEEEKQDKPLACHKVVVKAIKLQNGDLAKMYYCKSCMIYVPNINDFKSKPCKILKYACPHCSAVYENSKSLHAHMKIHKPKQDNNAEAPLTYECELCCTVFSTNKSLKLHKRMHDPQKARPIELPVNSKDGTESSGKRFLCRVCNKLIPIEYLTVHQNSHKTNNMFNCSICNKKFNSNEYLEMHMNVHNLEKVTVNKQDKSLPYNCLYCHRRFARPHEKVKHERIHTGEKPHSCEICGKSFRVSYCLTLHMRTHTGARPYECPHCGKRFKAHSVYNHHLLTHSDVRAYKCPYCPKAFKTSVQLAGHKNSHTKPFSCQHCNRPFASLYAVRVHTETHLRQNNLKFSCSLCGASYARAFALNDHMKQAHKAVVNPTEALTVNDDKWVIISDTEDIQDLNKDLSQDVSDLGIGADTLIIP</sequence>
<evidence type="ECO:0000256" key="1">
    <source>
        <dbReference type="ARBA" id="ARBA00004123"/>
    </source>
</evidence>
<keyword evidence="3" id="KW-0677">Repeat</keyword>
<dbReference type="AlphaFoldDB" id="A0A6J2KH86"/>
<protein>
    <submittedName>
        <fullName evidence="12">Zinc finger protein 79-like isoform X1</fullName>
    </submittedName>
</protein>
<evidence type="ECO:0000313" key="12">
    <source>
        <dbReference type="RefSeq" id="XP_028041716.1"/>
    </source>
</evidence>
<feature type="domain" description="C2H2-type" evidence="10">
    <location>
        <begin position="524"/>
        <end position="551"/>
    </location>
</feature>
<dbReference type="GO" id="GO:0008270">
    <property type="term" value="F:zinc ion binding"/>
    <property type="evidence" value="ECO:0007669"/>
    <property type="project" value="UniProtKB-KW"/>
</dbReference>
<dbReference type="GO" id="GO:0000978">
    <property type="term" value="F:RNA polymerase II cis-regulatory region sequence-specific DNA binding"/>
    <property type="evidence" value="ECO:0007669"/>
    <property type="project" value="TreeGrafter"/>
</dbReference>
<feature type="domain" description="C2H2-type" evidence="10">
    <location>
        <begin position="412"/>
        <end position="439"/>
    </location>
</feature>
<keyword evidence="7" id="KW-0804">Transcription</keyword>
<dbReference type="InterPro" id="IPR013087">
    <property type="entry name" value="Znf_C2H2_type"/>
</dbReference>
<feature type="domain" description="C2H2-type" evidence="10">
    <location>
        <begin position="664"/>
        <end position="687"/>
    </location>
</feature>
<dbReference type="GO" id="GO:0001227">
    <property type="term" value="F:DNA-binding transcription repressor activity, RNA polymerase II-specific"/>
    <property type="evidence" value="ECO:0007669"/>
    <property type="project" value="TreeGrafter"/>
</dbReference>
<accession>A0A6J2KH86</accession>
<dbReference type="GeneID" id="114251589"/>
<name>A0A6J2KH86_BOMMA</name>
<dbReference type="PANTHER" id="PTHR24399:SF23">
    <property type="entry name" value="C2H2-TYPE DOMAIN-CONTAINING PROTEIN"/>
    <property type="match status" value="1"/>
</dbReference>
<dbReference type="PROSITE" id="PS50157">
    <property type="entry name" value="ZINC_FINGER_C2H2_2"/>
    <property type="match status" value="9"/>
</dbReference>
<dbReference type="KEGG" id="bman:114251589"/>
<evidence type="ECO:0000256" key="6">
    <source>
        <dbReference type="ARBA" id="ARBA00023015"/>
    </source>
</evidence>
<keyword evidence="2" id="KW-0479">Metal-binding</keyword>
<dbReference type="FunFam" id="3.30.160.60:FF:000634">
    <property type="entry name" value="Zinc finger X-chromosomal protein"/>
    <property type="match status" value="1"/>
</dbReference>
<organism evidence="11 12">
    <name type="scientific">Bombyx mandarina</name>
    <name type="common">Wild silk moth</name>
    <name type="synonym">Wild silkworm</name>
    <dbReference type="NCBI Taxonomy" id="7092"/>
    <lineage>
        <taxon>Eukaryota</taxon>
        <taxon>Metazoa</taxon>
        <taxon>Ecdysozoa</taxon>
        <taxon>Arthropoda</taxon>
        <taxon>Hexapoda</taxon>
        <taxon>Insecta</taxon>
        <taxon>Pterygota</taxon>
        <taxon>Neoptera</taxon>
        <taxon>Endopterygota</taxon>
        <taxon>Lepidoptera</taxon>
        <taxon>Glossata</taxon>
        <taxon>Ditrysia</taxon>
        <taxon>Bombycoidea</taxon>
        <taxon>Bombycidae</taxon>
        <taxon>Bombycinae</taxon>
        <taxon>Bombyx</taxon>
    </lineage>
</organism>
<reference evidence="12" key="1">
    <citation type="submission" date="2025-08" db="UniProtKB">
        <authorList>
            <consortium name="RefSeq"/>
        </authorList>
    </citation>
    <scope>IDENTIFICATION</scope>
    <source>
        <tissue evidence="12">Silk gland</tissue>
    </source>
</reference>
<dbReference type="PANTHER" id="PTHR24399">
    <property type="entry name" value="ZINC FINGER AND BTB DOMAIN-CONTAINING"/>
    <property type="match status" value="1"/>
</dbReference>
<feature type="domain" description="C2H2-type" evidence="10">
    <location>
        <begin position="552"/>
        <end position="579"/>
    </location>
</feature>
<keyword evidence="8" id="KW-0539">Nucleus</keyword>
<dbReference type="Pfam" id="PF00096">
    <property type="entry name" value="zf-C2H2"/>
    <property type="match status" value="5"/>
</dbReference>
<dbReference type="SMART" id="SM00355">
    <property type="entry name" value="ZnF_C2H2"/>
    <property type="match status" value="12"/>
</dbReference>
<keyword evidence="5" id="KW-0862">Zinc</keyword>
<gene>
    <name evidence="12" type="primary">LOC114251589</name>
</gene>
<feature type="domain" description="C2H2-type" evidence="10">
    <location>
        <begin position="634"/>
        <end position="661"/>
    </location>
</feature>
<evidence type="ECO:0000256" key="3">
    <source>
        <dbReference type="ARBA" id="ARBA00022737"/>
    </source>
</evidence>
<feature type="domain" description="C2H2-type" evidence="10">
    <location>
        <begin position="376"/>
        <end position="403"/>
    </location>
</feature>
<evidence type="ECO:0000256" key="8">
    <source>
        <dbReference type="ARBA" id="ARBA00023242"/>
    </source>
</evidence>
<evidence type="ECO:0000256" key="9">
    <source>
        <dbReference type="PROSITE-ProRule" id="PRU00042"/>
    </source>
</evidence>
<feature type="domain" description="C2H2-type" evidence="10">
    <location>
        <begin position="608"/>
        <end position="635"/>
    </location>
</feature>
<evidence type="ECO:0000256" key="7">
    <source>
        <dbReference type="ARBA" id="ARBA00023163"/>
    </source>
</evidence>
<keyword evidence="11" id="KW-1185">Reference proteome</keyword>
<dbReference type="InterPro" id="IPR036236">
    <property type="entry name" value="Znf_C2H2_sf"/>
</dbReference>
<dbReference type="GO" id="GO:0005654">
    <property type="term" value="C:nucleoplasm"/>
    <property type="evidence" value="ECO:0007669"/>
    <property type="project" value="TreeGrafter"/>
</dbReference>
<evidence type="ECO:0000256" key="2">
    <source>
        <dbReference type="ARBA" id="ARBA00022723"/>
    </source>
</evidence>
<evidence type="ECO:0000259" key="10">
    <source>
        <dbReference type="PROSITE" id="PS50157"/>
    </source>
</evidence>
<proteinExistence type="predicted"/>
<feature type="domain" description="C2H2-type" evidence="10">
    <location>
        <begin position="580"/>
        <end position="607"/>
    </location>
</feature>
<dbReference type="Gene3D" id="3.30.160.60">
    <property type="entry name" value="Classic Zinc Finger"/>
    <property type="match status" value="7"/>
</dbReference>
<dbReference type="FunFam" id="3.30.160.60:FF:000100">
    <property type="entry name" value="Zinc finger 45-like"/>
    <property type="match status" value="1"/>
</dbReference>
<comment type="subcellular location">
    <subcellularLocation>
        <location evidence="1">Nucleus</location>
    </subcellularLocation>
</comment>
<evidence type="ECO:0000256" key="5">
    <source>
        <dbReference type="ARBA" id="ARBA00022833"/>
    </source>
</evidence>
<dbReference type="SUPFAM" id="SSF57667">
    <property type="entry name" value="beta-beta-alpha zinc fingers"/>
    <property type="match status" value="5"/>
</dbReference>
<dbReference type="RefSeq" id="XP_028041716.1">
    <property type="nucleotide sequence ID" value="XM_028185915.1"/>
</dbReference>
<dbReference type="Proteomes" id="UP000504629">
    <property type="component" value="Unplaced"/>
</dbReference>